<accession>A0A139HX98</accession>
<reference evidence="1 2" key="1">
    <citation type="submission" date="2015-07" db="EMBL/GenBank/DDBJ databases">
        <title>Comparative genomics of the Sigatoka disease complex on banana suggests a link between parallel evolutionary changes in Pseudocercospora fijiensis and Pseudocercospora eumusae and increased virulence on the banana host.</title>
        <authorList>
            <person name="Chang T.-C."/>
            <person name="Salvucci A."/>
            <person name="Crous P.W."/>
            <person name="Stergiopoulos I."/>
        </authorList>
    </citation>
    <scope>NUCLEOTIDE SEQUENCE [LARGE SCALE GENOMIC DNA]</scope>
    <source>
        <strain evidence="1 2">CBS 114824</strain>
    </source>
</reference>
<keyword evidence="2" id="KW-1185">Reference proteome</keyword>
<dbReference type="Proteomes" id="UP000070133">
    <property type="component" value="Unassembled WGS sequence"/>
</dbReference>
<comment type="caution">
    <text evidence="1">The sequence shown here is derived from an EMBL/GenBank/DDBJ whole genome shotgun (WGS) entry which is preliminary data.</text>
</comment>
<evidence type="ECO:0000313" key="1">
    <source>
        <dbReference type="EMBL" id="KXT07013.1"/>
    </source>
</evidence>
<organism evidence="1 2">
    <name type="scientific">Pseudocercospora eumusae</name>
    <dbReference type="NCBI Taxonomy" id="321146"/>
    <lineage>
        <taxon>Eukaryota</taxon>
        <taxon>Fungi</taxon>
        <taxon>Dikarya</taxon>
        <taxon>Ascomycota</taxon>
        <taxon>Pezizomycotina</taxon>
        <taxon>Dothideomycetes</taxon>
        <taxon>Dothideomycetidae</taxon>
        <taxon>Mycosphaerellales</taxon>
        <taxon>Mycosphaerellaceae</taxon>
        <taxon>Pseudocercospora</taxon>
    </lineage>
</organism>
<dbReference type="AlphaFoldDB" id="A0A139HX98"/>
<sequence length="161" mass="18555">MSSEVPVKRLRWTLRMSIRRSGVKEKTYIVDGTITLRGQLGSLIFVRVRDSPRICKEKFSRTPVFLPNLINALGQNLLWKFYWLHPHVNRKTGGKRELSKKLDPIDRCGGSQCGRAMLNEAAVKARKEKTREDEVLRTAAQIGFRTREARGAHSRVWCARH</sequence>
<dbReference type="EMBL" id="LFZN01000004">
    <property type="protein sequence ID" value="KXT07013.1"/>
    <property type="molecule type" value="Genomic_DNA"/>
</dbReference>
<gene>
    <name evidence="1" type="ORF">AC578_7205</name>
</gene>
<proteinExistence type="predicted"/>
<name>A0A139HX98_9PEZI</name>
<protein>
    <submittedName>
        <fullName evidence="1">Uncharacterized protein</fullName>
    </submittedName>
</protein>
<evidence type="ECO:0000313" key="2">
    <source>
        <dbReference type="Proteomes" id="UP000070133"/>
    </source>
</evidence>